<keyword evidence="5 8" id="KW-1015">Disulfide bond</keyword>
<sequence>MRIGFIKKILRRLDIRFQLVLLNLLVFGSLAYYIIEIGYNHPAVFKHSQWFKTSPSRFLYSLGSRVYLSNIIRLPKIQYDFLLNETAEEEQLRESRRDSVKNGFLHAWNGYTRYAWGYDELLPLTNVGRNNFNGWGATIIDALDTMWIMDLKEEFNRSRDFVRSVDFTRSDDDINVFETTIRYLGGLLSAYELSNDLVFLEKAQELGNALLPSFDSPTGLPYNSWNLTWGINKKSHERSGPPCVSTRHCGSRTGILAQIGTMQLEFMKLSQLTGDSQFFFKVQDVIEILDRAEKYIPGLYPLEIDQDSAEFLGSHVSFGPLGDSFYEARYLLKVHVFVGGALDQYRRMYIESIESMHKYLIKEGKVRNRSELLFLGDLFHDDFSGRMYHLTCFVPGMLAVGSKILDRPEDLETAIRLAETCYWSYNVTLTGLGPEEFLFLTSTDELTQNEIDWLENQEKLNNLPNGLVRISPTYLLRPETVESLFILYRITGDKLYQEKGWMIWQAIEKWCKTPSAYSGLKDVNTEQVEMNNIMESFFFAETLKYLYLLFSPPEIISLDTYVFNTEAHPLLRMIKP</sequence>
<evidence type="ECO:0000256" key="6">
    <source>
        <dbReference type="PIRSR" id="PIRSR601382-1"/>
    </source>
</evidence>
<feature type="disulfide bond" evidence="8">
    <location>
        <begin position="392"/>
        <end position="421"/>
    </location>
</feature>
<keyword evidence="7" id="KW-0479">Metal-binding</keyword>
<dbReference type="PRINTS" id="PR00747">
    <property type="entry name" value="GLYHDRLASE47"/>
</dbReference>
<comment type="pathway">
    <text evidence="2">Protein modification; protein glycosylation.</text>
</comment>
<dbReference type="PANTHER" id="PTHR11742:SF103">
    <property type="entry name" value="ENDOPLASMIC RETICULUM MANNOSIDASE MNL2-RELATED"/>
    <property type="match status" value="1"/>
</dbReference>
<dbReference type="PANTHER" id="PTHR11742">
    <property type="entry name" value="MANNOSYL-OLIGOSACCHARIDE ALPHA-1,2-MANNOSIDASE-RELATED"/>
    <property type="match status" value="1"/>
</dbReference>
<dbReference type="Proteomes" id="UP000789405">
    <property type="component" value="Unassembled WGS sequence"/>
</dbReference>
<dbReference type="OrthoDB" id="8118055at2759"/>
<evidence type="ECO:0000256" key="3">
    <source>
        <dbReference type="ARBA" id="ARBA00007658"/>
    </source>
</evidence>
<feature type="active site" evidence="6">
    <location>
        <position position="479"/>
    </location>
</feature>
<evidence type="ECO:0000256" key="4">
    <source>
        <dbReference type="ARBA" id="ARBA00022801"/>
    </source>
</evidence>
<evidence type="ECO:0000313" key="12">
    <source>
        <dbReference type="Proteomes" id="UP000789405"/>
    </source>
</evidence>
<comment type="similarity">
    <text evidence="3 9">Belongs to the glycosyl hydrolase 47 family.</text>
</comment>
<feature type="active site" description="Proton donor" evidence="6">
    <location>
        <position position="178"/>
    </location>
</feature>
<keyword evidence="10" id="KW-1133">Transmembrane helix</keyword>
<evidence type="ECO:0000256" key="8">
    <source>
        <dbReference type="PIRSR" id="PIRSR601382-3"/>
    </source>
</evidence>
<dbReference type="GO" id="GO:0036503">
    <property type="term" value="P:ERAD pathway"/>
    <property type="evidence" value="ECO:0007669"/>
    <property type="project" value="UniProtKB-ARBA"/>
</dbReference>
<keyword evidence="7" id="KW-0106">Calcium</keyword>
<name>A0A9N9F282_9GLOM</name>
<comment type="caution">
    <text evidence="11">The sequence shown here is derived from an EMBL/GenBank/DDBJ whole genome shotgun (WGS) entry which is preliminary data.</text>
</comment>
<dbReference type="InterPro" id="IPR001382">
    <property type="entry name" value="Glyco_hydro_47"/>
</dbReference>
<reference evidence="11" key="1">
    <citation type="submission" date="2021-06" db="EMBL/GenBank/DDBJ databases">
        <authorList>
            <person name="Kallberg Y."/>
            <person name="Tangrot J."/>
            <person name="Rosling A."/>
        </authorList>
    </citation>
    <scope>NUCLEOTIDE SEQUENCE</scope>
    <source>
        <strain evidence="11">MA453B</strain>
    </source>
</reference>
<dbReference type="InterPro" id="IPR036026">
    <property type="entry name" value="Seven-hairpin_glycosidases"/>
</dbReference>
<evidence type="ECO:0000256" key="9">
    <source>
        <dbReference type="RuleBase" id="RU361193"/>
    </source>
</evidence>
<accession>A0A9N9F282</accession>
<dbReference type="EMBL" id="CAJVPY010001035">
    <property type="protein sequence ID" value="CAG8504194.1"/>
    <property type="molecule type" value="Genomic_DNA"/>
</dbReference>
<gene>
    <name evidence="11" type="ORF">DERYTH_LOCUS3056</name>
</gene>
<dbReference type="EC" id="3.2.1.-" evidence="9"/>
<keyword evidence="9" id="KW-0326">Glycosidase</keyword>
<dbReference type="GO" id="GO:0005509">
    <property type="term" value="F:calcium ion binding"/>
    <property type="evidence" value="ECO:0007669"/>
    <property type="project" value="InterPro"/>
</dbReference>
<dbReference type="Pfam" id="PF01532">
    <property type="entry name" value="Glyco_hydro_47"/>
    <property type="match status" value="1"/>
</dbReference>
<keyword evidence="4 9" id="KW-0378">Hydrolase</keyword>
<feature type="active site" description="Proton donor" evidence="6">
    <location>
        <position position="435"/>
    </location>
</feature>
<feature type="active site" evidence="6">
    <location>
        <position position="323"/>
    </location>
</feature>
<organism evidence="11 12">
    <name type="scientific">Dentiscutata erythropus</name>
    <dbReference type="NCBI Taxonomy" id="1348616"/>
    <lineage>
        <taxon>Eukaryota</taxon>
        <taxon>Fungi</taxon>
        <taxon>Fungi incertae sedis</taxon>
        <taxon>Mucoromycota</taxon>
        <taxon>Glomeromycotina</taxon>
        <taxon>Glomeromycetes</taxon>
        <taxon>Diversisporales</taxon>
        <taxon>Gigasporaceae</taxon>
        <taxon>Dentiscutata</taxon>
    </lineage>
</organism>
<proteinExistence type="inferred from homology"/>
<evidence type="ECO:0000256" key="10">
    <source>
        <dbReference type="SAM" id="Phobius"/>
    </source>
</evidence>
<feature type="binding site" evidence="7">
    <location>
        <position position="565"/>
    </location>
    <ligand>
        <name>Ca(2+)</name>
        <dbReference type="ChEBI" id="CHEBI:29108"/>
    </ligand>
</feature>
<dbReference type="Gene3D" id="1.50.10.10">
    <property type="match status" value="1"/>
</dbReference>
<dbReference type="GO" id="GO:0016020">
    <property type="term" value="C:membrane"/>
    <property type="evidence" value="ECO:0007669"/>
    <property type="project" value="InterPro"/>
</dbReference>
<keyword evidence="12" id="KW-1185">Reference proteome</keyword>
<dbReference type="InterPro" id="IPR050749">
    <property type="entry name" value="Glycosyl_Hydrolase_47"/>
</dbReference>
<evidence type="ECO:0000256" key="5">
    <source>
        <dbReference type="ARBA" id="ARBA00023157"/>
    </source>
</evidence>
<dbReference type="GO" id="GO:0005783">
    <property type="term" value="C:endoplasmic reticulum"/>
    <property type="evidence" value="ECO:0007669"/>
    <property type="project" value="TreeGrafter"/>
</dbReference>
<dbReference type="InterPro" id="IPR012341">
    <property type="entry name" value="6hp_glycosidase-like_sf"/>
</dbReference>
<feature type="transmembrane region" description="Helical" evidence="10">
    <location>
        <begin position="20"/>
        <end position="39"/>
    </location>
</feature>
<dbReference type="GO" id="GO:0004571">
    <property type="term" value="F:mannosyl-oligosaccharide 1,2-alpha-mannosidase activity"/>
    <property type="evidence" value="ECO:0007669"/>
    <property type="project" value="InterPro"/>
</dbReference>
<dbReference type="AlphaFoldDB" id="A0A9N9F282"/>
<evidence type="ECO:0000256" key="1">
    <source>
        <dbReference type="ARBA" id="ARBA00001913"/>
    </source>
</evidence>
<protein>
    <recommendedName>
        <fullName evidence="9">alpha-1,2-Mannosidase</fullName>
        <ecNumber evidence="9">3.2.1.-</ecNumber>
    </recommendedName>
</protein>
<dbReference type="SUPFAM" id="SSF48225">
    <property type="entry name" value="Seven-hairpin glycosidases"/>
    <property type="match status" value="1"/>
</dbReference>
<dbReference type="GO" id="GO:0005975">
    <property type="term" value="P:carbohydrate metabolic process"/>
    <property type="evidence" value="ECO:0007669"/>
    <property type="project" value="InterPro"/>
</dbReference>
<evidence type="ECO:0000256" key="2">
    <source>
        <dbReference type="ARBA" id="ARBA00004922"/>
    </source>
</evidence>
<evidence type="ECO:0000256" key="7">
    <source>
        <dbReference type="PIRSR" id="PIRSR601382-2"/>
    </source>
</evidence>
<keyword evidence="10" id="KW-0472">Membrane</keyword>
<keyword evidence="10" id="KW-0812">Transmembrane</keyword>
<evidence type="ECO:0000313" key="11">
    <source>
        <dbReference type="EMBL" id="CAG8504194.1"/>
    </source>
</evidence>
<comment type="cofactor">
    <cofactor evidence="1 7">
        <name>Ca(2+)</name>
        <dbReference type="ChEBI" id="CHEBI:29108"/>
    </cofactor>
</comment>